<dbReference type="InterPro" id="IPR050477">
    <property type="entry name" value="GrpII_AminoAcid_Decarb"/>
</dbReference>
<organism evidence="4">
    <name type="scientific">marine metagenome</name>
    <dbReference type="NCBI Taxonomy" id="408172"/>
    <lineage>
        <taxon>unclassified sequences</taxon>
        <taxon>metagenomes</taxon>
        <taxon>ecological metagenomes</taxon>
    </lineage>
</organism>
<name>A0A382SG77_9ZZZZ</name>
<keyword evidence="3" id="KW-0456">Lyase</keyword>
<evidence type="ECO:0000256" key="1">
    <source>
        <dbReference type="ARBA" id="ARBA00001933"/>
    </source>
</evidence>
<dbReference type="PANTHER" id="PTHR42735:SF6">
    <property type="entry name" value="SPHINGOSINE-1-PHOSPHATE LYASE 1"/>
    <property type="match status" value="1"/>
</dbReference>
<dbReference type="InterPro" id="IPR015422">
    <property type="entry name" value="PyrdxlP-dep_Trfase_small"/>
</dbReference>
<dbReference type="Gene3D" id="3.40.640.10">
    <property type="entry name" value="Type I PLP-dependent aspartate aminotransferase-like (Major domain)"/>
    <property type="match status" value="1"/>
</dbReference>
<evidence type="ECO:0000256" key="3">
    <source>
        <dbReference type="ARBA" id="ARBA00023239"/>
    </source>
</evidence>
<dbReference type="InterPro" id="IPR015424">
    <property type="entry name" value="PyrdxlP-dep_Trfase"/>
</dbReference>
<evidence type="ECO:0008006" key="5">
    <source>
        <dbReference type="Google" id="ProtNLM"/>
    </source>
</evidence>
<accession>A0A382SG77</accession>
<gene>
    <name evidence="4" type="ORF">METZ01_LOCUS361061</name>
</gene>
<reference evidence="4" key="1">
    <citation type="submission" date="2018-05" db="EMBL/GenBank/DDBJ databases">
        <authorList>
            <person name="Lanie J.A."/>
            <person name="Ng W.-L."/>
            <person name="Kazmierczak K.M."/>
            <person name="Andrzejewski T.M."/>
            <person name="Davidsen T.M."/>
            <person name="Wayne K.J."/>
            <person name="Tettelin H."/>
            <person name="Glass J.I."/>
            <person name="Rusch D."/>
            <person name="Podicherti R."/>
            <person name="Tsui H.-C.T."/>
            <person name="Winkler M.E."/>
        </authorList>
    </citation>
    <scope>NUCLEOTIDE SEQUENCE</scope>
</reference>
<evidence type="ECO:0000256" key="2">
    <source>
        <dbReference type="ARBA" id="ARBA00022898"/>
    </source>
</evidence>
<comment type="cofactor">
    <cofactor evidence="1">
        <name>pyridoxal 5'-phosphate</name>
        <dbReference type="ChEBI" id="CHEBI:597326"/>
    </cofactor>
</comment>
<keyword evidence="2" id="KW-0663">Pyridoxal phosphate</keyword>
<dbReference type="InterPro" id="IPR015421">
    <property type="entry name" value="PyrdxlP-dep_Trfase_major"/>
</dbReference>
<protein>
    <recommendedName>
        <fullName evidence="5">Aspartate aminotransferase family protein</fullName>
    </recommendedName>
</protein>
<proteinExistence type="predicted"/>
<dbReference type="SUPFAM" id="SSF53383">
    <property type="entry name" value="PLP-dependent transferases"/>
    <property type="match status" value="1"/>
</dbReference>
<dbReference type="PANTHER" id="PTHR42735">
    <property type="match status" value="1"/>
</dbReference>
<feature type="non-terminal residue" evidence="4">
    <location>
        <position position="161"/>
    </location>
</feature>
<dbReference type="EMBL" id="UINC01128451">
    <property type="protein sequence ID" value="SVD08207.1"/>
    <property type="molecule type" value="Genomic_DNA"/>
</dbReference>
<dbReference type="Gene3D" id="3.90.1150.10">
    <property type="entry name" value="Aspartate Aminotransferase, domain 1"/>
    <property type="match status" value="1"/>
</dbReference>
<evidence type="ECO:0000313" key="4">
    <source>
        <dbReference type="EMBL" id="SVD08207.1"/>
    </source>
</evidence>
<sequence length="161" mass="17135">MSEIRFPALGSDRDSVLQNLEQGRSTDPPWYGPRLFIGGSYFGGQEVLQVANDASRIYQNHNALYAGQRFPALVQIESELVSACLALLNGSAGAGGSLTSGGTESLLLAVMTARDWAADQRPVPGIPEIVIPEAAHPGLDKAAHLMGLKACRLPESTDYRA</sequence>
<dbReference type="AlphaFoldDB" id="A0A382SG77"/>